<keyword evidence="1" id="KW-0812">Transmembrane</keyword>
<comment type="caution">
    <text evidence="2">The sequence shown here is derived from an EMBL/GenBank/DDBJ whole genome shotgun (WGS) entry which is preliminary data.</text>
</comment>
<name>A0A232FM34_9HYME</name>
<reference evidence="2 3" key="1">
    <citation type="journal article" date="2017" name="Curr. Biol.">
        <title>The Evolution of Venom by Co-option of Single-Copy Genes.</title>
        <authorList>
            <person name="Martinson E.O."/>
            <person name="Mrinalini"/>
            <person name="Kelkar Y.D."/>
            <person name="Chang C.H."/>
            <person name="Werren J.H."/>
        </authorList>
    </citation>
    <scope>NUCLEOTIDE SEQUENCE [LARGE SCALE GENOMIC DNA]</scope>
    <source>
        <strain evidence="2 3">Alberta</strain>
        <tissue evidence="2">Whole body</tissue>
    </source>
</reference>
<gene>
    <name evidence="2" type="ORF">TSAR_013050</name>
</gene>
<keyword evidence="1" id="KW-1133">Transmembrane helix</keyword>
<evidence type="ECO:0000256" key="1">
    <source>
        <dbReference type="SAM" id="Phobius"/>
    </source>
</evidence>
<organism evidence="2 3">
    <name type="scientific">Trichomalopsis sarcophagae</name>
    <dbReference type="NCBI Taxonomy" id="543379"/>
    <lineage>
        <taxon>Eukaryota</taxon>
        <taxon>Metazoa</taxon>
        <taxon>Ecdysozoa</taxon>
        <taxon>Arthropoda</taxon>
        <taxon>Hexapoda</taxon>
        <taxon>Insecta</taxon>
        <taxon>Pterygota</taxon>
        <taxon>Neoptera</taxon>
        <taxon>Endopterygota</taxon>
        <taxon>Hymenoptera</taxon>
        <taxon>Apocrita</taxon>
        <taxon>Proctotrupomorpha</taxon>
        <taxon>Chalcidoidea</taxon>
        <taxon>Pteromalidae</taxon>
        <taxon>Pteromalinae</taxon>
        <taxon>Trichomalopsis</taxon>
    </lineage>
</organism>
<keyword evidence="3" id="KW-1185">Reference proteome</keyword>
<evidence type="ECO:0000313" key="2">
    <source>
        <dbReference type="EMBL" id="OXU31417.1"/>
    </source>
</evidence>
<accession>A0A232FM34</accession>
<evidence type="ECO:0000313" key="3">
    <source>
        <dbReference type="Proteomes" id="UP000215335"/>
    </source>
</evidence>
<keyword evidence="1" id="KW-0472">Membrane</keyword>
<dbReference type="AlphaFoldDB" id="A0A232FM34"/>
<proteinExistence type="predicted"/>
<feature type="transmembrane region" description="Helical" evidence="1">
    <location>
        <begin position="12"/>
        <end position="32"/>
    </location>
</feature>
<protein>
    <submittedName>
        <fullName evidence="2">Uncharacterized protein</fullName>
    </submittedName>
</protein>
<sequence>MFIALHTRQLAIVYIVIAFVFFFLCVCVYYMAVKCYTIQVDFANESYSCWLESASKEGEKFSGLYEFISTARSLALSSHAKLRDERERASSLKIYTFQFTIRPHNNESSRSLSLPLLSSRMTVAKISGGQLSR</sequence>
<dbReference type="EMBL" id="NNAY01000060">
    <property type="protein sequence ID" value="OXU31417.1"/>
    <property type="molecule type" value="Genomic_DNA"/>
</dbReference>
<dbReference type="Proteomes" id="UP000215335">
    <property type="component" value="Unassembled WGS sequence"/>
</dbReference>